<name>A0A2G5VC78_9PELO</name>
<proteinExistence type="predicted"/>
<feature type="region of interest" description="Disordered" evidence="1">
    <location>
        <begin position="679"/>
        <end position="708"/>
    </location>
</feature>
<comment type="caution">
    <text evidence="2">The sequence shown here is derived from an EMBL/GenBank/DDBJ whole genome shotgun (WGS) entry which is preliminary data.</text>
</comment>
<dbReference type="OrthoDB" id="10347560at2759"/>
<feature type="region of interest" description="Disordered" evidence="1">
    <location>
        <begin position="779"/>
        <end position="799"/>
    </location>
</feature>
<dbReference type="EMBL" id="PDUG01000002">
    <property type="protein sequence ID" value="PIC49352.1"/>
    <property type="molecule type" value="Genomic_DNA"/>
</dbReference>
<dbReference type="PANTHER" id="PTHR31379:SF1">
    <property type="entry name" value="F-BOX C PROTEIN-RELATED"/>
    <property type="match status" value="1"/>
</dbReference>
<protein>
    <submittedName>
        <fullName evidence="2">Uncharacterized protein</fullName>
    </submittedName>
</protein>
<dbReference type="Proteomes" id="UP000230233">
    <property type="component" value="Chromosome II"/>
</dbReference>
<keyword evidence="3" id="KW-1185">Reference proteome</keyword>
<organism evidence="2 3">
    <name type="scientific">Caenorhabditis nigoni</name>
    <dbReference type="NCBI Taxonomy" id="1611254"/>
    <lineage>
        <taxon>Eukaryota</taxon>
        <taxon>Metazoa</taxon>
        <taxon>Ecdysozoa</taxon>
        <taxon>Nematoda</taxon>
        <taxon>Chromadorea</taxon>
        <taxon>Rhabditida</taxon>
        <taxon>Rhabditina</taxon>
        <taxon>Rhabditomorpha</taxon>
        <taxon>Rhabditoidea</taxon>
        <taxon>Rhabditidae</taxon>
        <taxon>Peloderinae</taxon>
        <taxon>Caenorhabditis</taxon>
    </lineage>
</organism>
<dbReference type="AlphaFoldDB" id="A0A2G5VC78"/>
<reference evidence="3" key="1">
    <citation type="submission" date="2017-10" db="EMBL/GenBank/DDBJ databases">
        <title>Rapid genome shrinkage in a self-fertile nematode reveals novel sperm competition proteins.</title>
        <authorList>
            <person name="Yin D."/>
            <person name="Schwarz E.M."/>
            <person name="Thomas C.G."/>
            <person name="Felde R.L."/>
            <person name="Korf I.F."/>
            <person name="Cutter A.D."/>
            <person name="Schartner C.M."/>
            <person name="Ralston E.J."/>
            <person name="Meyer B.J."/>
            <person name="Haag E.S."/>
        </authorList>
    </citation>
    <scope>NUCLEOTIDE SEQUENCE [LARGE SCALE GENOMIC DNA]</scope>
    <source>
        <strain evidence="3">JU1422</strain>
    </source>
</reference>
<sequence>MNPPEVPKMLTELSSTCVLEYLSFERRKDIVSQVAGLRKVEKSIPLHLDYLGICLERIRIDEKEYYLRRYNSNDIDLEEFVKWNHRNRNEMSPGDVSFGNENPEVSNEHNAENFADKIELLSEPNYTSLGFLSPIYDNVPIHVAFKKLVFDLVGNRPTIFAKKFELKNTKWEAWSGQDGRNLKIYRLPLGLKIQTEIFEMKWLSVNYAELDRLSCILGSKPLKEFSTRLDDSEILTHPIVRNSEKLVLSNGQVNISNQEINHRNVHLKGYDIQSLMHFMAQWIGRNREIGMEFLGEVSSDMNTDWKKEEFLIKEVMYLEKCDSNGRRVKPDKRFPNTIYSVSLPHGPDTDAETQLSFIRNLSNNHPYQFHLKIRPSGTAIPEWFDSINSESKLQETEIMDFDFDFESLMEPEDEMSPEEEEKMRREAIEKDKEERKRAINARKEREEEAKRISRARIIEENRPKSLKASLEPEGWFPDPPKMDRFKNMLDQIVELFEDGRSEHFAEDMKKIKTPGALLYFVAEKHKKLKLEQYIEKNTEIHHWLVFFEESVIRGLKKMTLIPQETKIDGTGKLFEEMKVKSIRCAARRFDGSKFLEQAIEQRKIREAEWKRIEEETMASVQKLNIQDDGLAQLVKNTAMDHISDRPRDTSPERVHVTLEQAKQLNEMYSNLLCDFLENPADPTDEEEIEGHGESSRHPRRRRRFFGDEEEYDGTVEDLQYLLHPTEQEESFSKLDIWKPSLLSKEHLYAYESSPDFEAPGNATIDFEALGVQRRVATHFGQKPTREQEKEWAEQRDLPKRKRTSKVRFVDYNSPKNQMRLFVRKGNLIDQKESSDSPISDFMDFTLRKGSNECQKCEFPMIGTREGLRGQYVRRVEGYKEVRQQRMTIDTSSFHVGWHGNILGRFWYSRNDGDPRKLEVRLNNGLLDQYTKDELCEHYRPLVSEAKTAFRRYPLFVFHNIGYKATVKGVLILTDWRLVFLDHQCLTNACVQYLPTHAGKGFWKSMTEYVIQLILDATISFHSIIFAFGGAPNFRKSDFTEFFRNLVAYTSTTYDVFWTAQDWLDGLPSTPEEKQKLVDFNNHTKEFFETMNKTGQKNYKWANIRNRPGIPTTNMEWLGNENPATVKTIHLDKLYYCYIRHFVDNCNCYGDTVYFMNNVPFIDDYAYNDSRYPIRQLDYQYDFRRIDNGEGAHLGQEVEDGGEFL</sequence>
<dbReference type="PANTHER" id="PTHR31379">
    <property type="entry name" value="F-BOX C PROTEIN-RELATED-RELATED"/>
    <property type="match status" value="1"/>
</dbReference>
<dbReference type="STRING" id="1611254.A0A2G5VC78"/>
<evidence type="ECO:0000313" key="3">
    <source>
        <dbReference type="Proteomes" id="UP000230233"/>
    </source>
</evidence>
<accession>A0A2G5VC78</accession>
<feature type="compositionally biased region" description="Basic and acidic residues" evidence="1">
    <location>
        <begin position="783"/>
        <end position="797"/>
    </location>
</feature>
<dbReference type="Pfam" id="PF12078">
    <property type="entry name" value="DUF3557"/>
    <property type="match status" value="1"/>
</dbReference>
<dbReference type="InterPro" id="IPR021942">
    <property type="entry name" value="DUF3557"/>
</dbReference>
<evidence type="ECO:0000313" key="2">
    <source>
        <dbReference type="EMBL" id="PIC49352.1"/>
    </source>
</evidence>
<gene>
    <name evidence="2" type="primary">Cnig_chr_II.g7988</name>
    <name evidence="2" type="ORF">B9Z55_007988</name>
</gene>
<evidence type="ECO:0000256" key="1">
    <source>
        <dbReference type="SAM" id="MobiDB-lite"/>
    </source>
</evidence>